<keyword evidence="4 7" id="KW-0812">Transmembrane</keyword>
<sequence length="352" mass="38639">MKKKLILWFGGVGLLILFSAFAIFSLSKNSWAQIATPIVVAEKSVVPPQSDEGVIKLREDAVAKTSETISQIWNYQLAIIDERAITTGKVISAILLLSIGIWLSKAISNFVGRRIFPKLNLSGGGLAAIQSILFYLLVVFFALFALRLANVPLTVFTVIGGALAIGVGFGSQNIMNNFISGLIILVEQHVRVGDLVEVDDLQGMVKHIGPRSTIIRTINHTDIVVPNSQFLDKHVVNWTLSDNITRFKVDVGISYSSSIELAKKLLIQAAEENLHVISNPAPDVLFQEFGSSTINLQLFGFVFINSTIGPNVVQSELRYRIWELFQANGIEVAVPQRDVRLEMVGPVEVKTS</sequence>
<evidence type="ECO:0000256" key="1">
    <source>
        <dbReference type="ARBA" id="ARBA00004651"/>
    </source>
</evidence>
<dbReference type="Gene3D" id="2.30.30.60">
    <property type="match status" value="1"/>
</dbReference>
<evidence type="ECO:0000256" key="5">
    <source>
        <dbReference type="ARBA" id="ARBA00022989"/>
    </source>
</evidence>
<evidence type="ECO:0000256" key="2">
    <source>
        <dbReference type="ARBA" id="ARBA00008017"/>
    </source>
</evidence>
<dbReference type="Pfam" id="PF00924">
    <property type="entry name" value="MS_channel_2nd"/>
    <property type="match status" value="1"/>
</dbReference>
<dbReference type="PANTHER" id="PTHR30347:SF1">
    <property type="entry name" value="MECHANOSENSITIVE CHANNEL MSCK"/>
    <property type="match status" value="1"/>
</dbReference>
<dbReference type="InterPro" id="IPR010920">
    <property type="entry name" value="LSM_dom_sf"/>
</dbReference>
<evidence type="ECO:0000256" key="4">
    <source>
        <dbReference type="ARBA" id="ARBA00022692"/>
    </source>
</evidence>
<dbReference type="SUPFAM" id="SSF82689">
    <property type="entry name" value="Mechanosensitive channel protein MscS (YggB), C-terminal domain"/>
    <property type="match status" value="1"/>
</dbReference>
<gene>
    <name evidence="10" type="ORF">GYA55_12400</name>
</gene>
<comment type="similarity">
    <text evidence="2">Belongs to the MscS (TC 1.A.23) family.</text>
</comment>
<feature type="domain" description="Mechanosensitive ion channel MscS C-terminal" evidence="9">
    <location>
        <begin position="248"/>
        <end position="331"/>
    </location>
</feature>
<dbReference type="GO" id="GO:0055085">
    <property type="term" value="P:transmembrane transport"/>
    <property type="evidence" value="ECO:0007669"/>
    <property type="project" value="InterPro"/>
</dbReference>
<keyword evidence="5 7" id="KW-1133">Transmembrane helix</keyword>
<organism evidence="10 11">
    <name type="scientific">SAR324 cluster bacterium</name>
    <dbReference type="NCBI Taxonomy" id="2024889"/>
    <lineage>
        <taxon>Bacteria</taxon>
        <taxon>Deltaproteobacteria</taxon>
        <taxon>SAR324 cluster</taxon>
    </lineage>
</organism>
<dbReference type="PANTHER" id="PTHR30347">
    <property type="entry name" value="POTASSIUM CHANNEL RELATED"/>
    <property type="match status" value="1"/>
</dbReference>
<dbReference type="InterPro" id="IPR052702">
    <property type="entry name" value="MscS-like_channel"/>
</dbReference>
<comment type="caution">
    <text evidence="10">The sequence shown here is derived from an EMBL/GenBank/DDBJ whole genome shotgun (WGS) entry which is preliminary data.</text>
</comment>
<dbReference type="EMBL" id="JAAZON010000563">
    <property type="protein sequence ID" value="NMC63955.1"/>
    <property type="molecule type" value="Genomic_DNA"/>
</dbReference>
<dbReference type="Pfam" id="PF21082">
    <property type="entry name" value="MS_channel_3rd"/>
    <property type="match status" value="1"/>
</dbReference>
<dbReference type="InterPro" id="IPR006685">
    <property type="entry name" value="MscS_channel_2nd"/>
</dbReference>
<dbReference type="InterPro" id="IPR011066">
    <property type="entry name" value="MscS_channel_C_sf"/>
</dbReference>
<dbReference type="Gene3D" id="3.30.70.100">
    <property type="match status" value="1"/>
</dbReference>
<proteinExistence type="inferred from homology"/>
<dbReference type="AlphaFoldDB" id="A0A7X9IKQ9"/>
<keyword evidence="3" id="KW-1003">Cell membrane</keyword>
<comment type="subcellular location">
    <subcellularLocation>
        <location evidence="1">Cell membrane</location>
        <topology evidence="1">Multi-pass membrane protein</topology>
    </subcellularLocation>
</comment>
<feature type="transmembrane region" description="Helical" evidence="7">
    <location>
        <begin position="151"/>
        <end position="170"/>
    </location>
</feature>
<dbReference type="InterPro" id="IPR023408">
    <property type="entry name" value="MscS_beta-dom_sf"/>
</dbReference>
<dbReference type="SUPFAM" id="SSF82861">
    <property type="entry name" value="Mechanosensitive channel protein MscS (YggB), transmembrane region"/>
    <property type="match status" value="1"/>
</dbReference>
<feature type="transmembrane region" description="Helical" evidence="7">
    <location>
        <begin position="90"/>
        <end position="112"/>
    </location>
</feature>
<evidence type="ECO:0000313" key="11">
    <source>
        <dbReference type="Proteomes" id="UP000524246"/>
    </source>
</evidence>
<dbReference type="InterPro" id="IPR049278">
    <property type="entry name" value="MS_channel_C"/>
</dbReference>
<dbReference type="GO" id="GO:0005886">
    <property type="term" value="C:plasma membrane"/>
    <property type="evidence" value="ECO:0007669"/>
    <property type="project" value="UniProtKB-SubCell"/>
</dbReference>
<evidence type="ECO:0000313" key="10">
    <source>
        <dbReference type="EMBL" id="NMC63955.1"/>
    </source>
</evidence>
<feature type="transmembrane region" description="Helical" evidence="7">
    <location>
        <begin position="124"/>
        <end position="145"/>
    </location>
</feature>
<name>A0A7X9IKQ9_9DELT</name>
<dbReference type="SUPFAM" id="SSF50182">
    <property type="entry name" value="Sm-like ribonucleoproteins"/>
    <property type="match status" value="1"/>
</dbReference>
<accession>A0A7X9IKQ9</accession>
<evidence type="ECO:0000259" key="8">
    <source>
        <dbReference type="Pfam" id="PF00924"/>
    </source>
</evidence>
<evidence type="ECO:0000256" key="7">
    <source>
        <dbReference type="SAM" id="Phobius"/>
    </source>
</evidence>
<reference evidence="10 11" key="1">
    <citation type="journal article" date="2020" name="Biotechnol. Biofuels">
        <title>New insights from the biogas microbiome by comprehensive genome-resolved metagenomics of nearly 1600 species originating from multiple anaerobic digesters.</title>
        <authorList>
            <person name="Campanaro S."/>
            <person name="Treu L."/>
            <person name="Rodriguez-R L.M."/>
            <person name="Kovalovszki A."/>
            <person name="Ziels R.M."/>
            <person name="Maus I."/>
            <person name="Zhu X."/>
            <person name="Kougias P.G."/>
            <person name="Basile A."/>
            <person name="Luo G."/>
            <person name="Schluter A."/>
            <person name="Konstantinidis K.T."/>
            <person name="Angelidaki I."/>
        </authorList>
    </citation>
    <scope>NUCLEOTIDE SEQUENCE [LARGE SCALE GENOMIC DNA]</scope>
    <source>
        <strain evidence="10">AS27yjCOA_65</strain>
    </source>
</reference>
<protein>
    <submittedName>
        <fullName evidence="10">Mechanosensitive ion channel</fullName>
    </submittedName>
</protein>
<keyword evidence="6 7" id="KW-0472">Membrane</keyword>
<evidence type="ECO:0000259" key="9">
    <source>
        <dbReference type="Pfam" id="PF21082"/>
    </source>
</evidence>
<evidence type="ECO:0000256" key="3">
    <source>
        <dbReference type="ARBA" id="ARBA00022475"/>
    </source>
</evidence>
<dbReference type="InterPro" id="IPR011014">
    <property type="entry name" value="MscS_channel_TM-2"/>
</dbReference>
<feature type="domain" description="Mechanosensitive ion channel MscS" evidence="8">
    <location>
        <begin position="173"/>
        <end position="239"/>
    </location>
</feature>
<evidence type="ECO:0000256" key="6">
    <source>
        <dbReference type="ARBA" id="ARBA00023136"/>
    </source>
</evidence>
<dbReference type="Gene3D" id="1.10.287.1260">
    <property type="match status" value="1"/>
</dbReference>
<dbReference type="Proteomes" id="UP000524246">
    <property type="component" value="Unassembled WGS sequence"/>
</dbReference>